<comment type="caution">
    <text evidence="1">The sequence shown here is derived from an EMBL/GenBank/DDBJ whole genome shotgun (WGS) entry which is preliminary data.</text>
</comment>
<reference evidence="1" key="1">
    <citation type="submission" date="2023-07" db="EMBL/GenBank/DDBJ databases">
        <title>Genome content predicts the carbon catabolic preferences of heterotrophic bacteria.</title>
        <authorList>
            <person name="Gralka M."/>
        </authorList>
    </citation>
    <scope>NUCLEOTIDE SEQUENCE</scope>
    <source>
        <strain evidence="2">5G01</strain>
        <strain evidence="1">I2M16</strain>
    </source>
</reference>
<evidence type="ECO:0000313" key="2">
    <source>
        <dbReference type="EMBL" id="MDP2521273.1"/>
    </source>
</evidence>
<dbReference type="Proteomes" id="UP001169862">
    <property type="component" value="Unassembled WGS sequence"/>
</dbReference>
<name>A0AAW7XDJ6_9GAMM</name>
<keyword evidence="4" id="KW-1185">Reference proteome</keyword>
<dbReference type="PANTHER" id="PTHR30087:SF1">
    <property type="entry name" value="HYPOTHETICAL CYTOSOLIC PROTEIN"/>
    <property type="match status" value="1"/>
</dbReference>
<dbReference type="EMBL" id="JAUYVO010000001">
    <property type="protein sequence ID" value="MDP2521273.1"/>
    <property type="molecule type" value="Genomic_DNA"/>
</dbReference>
<gene>
    <name evidence="1" type="ORF">Q4490_01915</name>
    <name evidence="2" type="ORF">Q8W30_01715</name>
</gene>
<dbReference type="InterPro" id="IPR007553">
    <property type="entry name" value="2-thiour_desulf"/>
</dbReference>
<evidence type="ECO:0000313" key="3">
    <source>
        <dbReference type="Proteomes" id="UP001169862"/>
    </source>
</evidence>
<dbReference type="Pfam" id="PF04463">
    <property type="entry name" value="2-thiour_desulf"/>
    <property type="match status" value="1"/>
</dbReference>
<protein>
    <submittedName>
        <fullName evidence="1">DUF523 domain-containing protein</fullName>
    </submittedName>
</protein>
<accession>A0AAW7XDJ6</accession>
<dbReference type="PANTHER" id="PTHR30087">
    <property type="entry name" value="INNER MEMBRANE PROTEIN"/>
    <property type="match status" value="1"/>
</dbReference>
<sequence>MNKILISACLMGQNVRYDGKNSLITHPVIQSLQQQGRLVVFCPEVAGGLPTPRAPAEIKSRYPILVTTADQEDVTPQFLLGAELAVEKAQEVGACCAVLKSNSPSCGNREIYDGKFTNTLIPGSGVAASELQRHGFPVYNEHEIDQLLEFITTFDLSMNRHSA</sequence>
<dbReference type="EMBL" id="JAUOPG010000001">
    <property type="protein sequence ID" value="MDO6452308.1"/>
    <property type="molecule type" value="Genomic_DNA"/>
</dbReference>
<dbReference type="RefSeq" id="WP_215151785.1">
    <property type="nucleotide sequence ID" value="NZ_JAHHDZ010000012.1"/>
</dbReference>
<evidence type="ECO:0000313" key="4">
    <source>
        <dbReference type="Proteomes" id="UP001177341"/>
    </source>
</evidence>
<evidence type="ECO:0000313" key="1">
    <source>
        <dbReference type="EMBL" id="MDO6452308.1"/>
    </source>
</evidence>
<dbReference type="Proteomes" id="UP001177341">
    <property type="component" value="Unassembled WGS sequence"/>
</dbReference>
<dbReference type="AlphaFoldDB" id="A0AAW7XDJ6"/>
<proteinExistence type="predicted"/>
<organism evidence="1 3">
    <name type="scientific">Neptunomonas phycophila</name>
    <dbReference type="NCBI Taxonomy" id="1572645"/>
    <lineage>
        <taxon>Bacteria</taxon>
        <taxon>Pseudomonadati</taxon>
        <taxon>Pseudomonadota</taxon>
        <taxon>Gammaproteobacteria</taxon>
        <taxon>Oceanospirillales</taxon>
        <taxon>Oceanospirillaceae</taxon>
        <taxon>Neptunomonas</taxon>
    </lineage>
</organism>